<dbReference type="EMBL" id="VORT01000015">
    <property type="protein sequence ID" value="TXD71617.1"/>
    <property type="molecule type" value="Genomic_DNA"/>
</dbReference>
<protein>
    <submittedName>
        <fullName evidence="1">DUF1697 domain-containing protein</fullName>
    </submittedName>
</protein>
<dbReference type="OrthoDB" id="9806494at2"/>
<keyword evidence="2" id="KW-1185">Reference proteome</keyword>
<dbReference type="AlphaFoldDB" id="A0A5C6YWL3"/>
<organism evidence="1 2">
    <name type="scientific">Aequorivita antarctica</name>
    <dbReference type="NCBI Taxonomy" id="153266"/>
    <lineage>
        <taxon>Bacteria</taxon>
        <taxon>Pseudomonadati</taxon>
        <taxon>Bacteroidota</taxon>
        <taxon>Flavobacteriia</taxon>
        <taxon>Flavobacteriales</taxon>
        <taxon>Flavobacteriaceae</taxon>
        <taxon>Aequorivita</taxon>
    </lineage>
</organism>
<gene>
    <name evidence="1" type="ORF">ESU54_15910</name>
</gene>
<dbReference type="SUPFAM" id="SSF160379">
    <property type="entry name" value="SP0830-like"/>
    <property type="match status" value="1"/>
</dbReference>
<dbReference type="Proteomes" id="UP000321497">
    <property type="component" value="Unassembled WGS sequence"/>
</dbReference>
<dbReference type="RefSeq" id="WP_111845514.1">
    <property type="nucleotide sequence ID" value="NZ_UEGI01000019.1"/>
</dbReference>
<evidence type="ECO:0000313" key="2">
    <source>
        <dbReference type="Proteomes" id="UP000321497"/>
    </source>
</evidence>
<dbReference type="PANTHER" id="PTHR36439:SF1">
    <property type="entry name" value="DUF1697 DOMAIN-CONTAINING PROTEIN"/>
    <property type="match status" value="1"/>
</dbReference>
<dbReference type="PANTHER" id="PTHR36439">
    <property type="entry name" value="BLL4334 PROTEIN"/>
    <property type="match status" value="1"/>
</dbReference>
<dbReference type="PIRSF" id="PIRSF008502">
    <property type="entry name" value="UCP008502"/>
    <property type="match status" value="1"/>
</dbReference>
<reference evidence="1 2" key="1">
    <citation type="submission" date="2019-08" db="EMBL/GenBank/DDBJ databases">
        <title>Genome of Aequorivita antarctica SW49 (type strain).</title>
        <authorList>
            <person name="Bowman J.P."/>
        </authorList>
    </citation>
    <scope>NUCLEOTIDE SEQUENCE [LARGE SCALE GENOMIC DNA]</scope>
    <source>
        <strain evidence="1 2">SW49</strain>
    </source>
</reference>
<evidence type="ECO:0000313" key="1">
    <source>
        <dbReference type="EMBL" id="TXD71617.1"/>
    </source>
</evidence>
<dbReference type="Pfam" id="PF08002">
    <property type="entry name" value="DUF1697"/>
    <property type="match status" value="1"/>
</dbReference>
<name>A0A5C6YWL3_9FLAO</name>
<comment type="caution">
    <text evidence="1">The sequence shown here is derived from an EMBL/GenBank/DDBJ whole genome shotgun (WGS) entry which is preliminary data.</text>
</comment>
<accession>A0A5C6YWL3</accession>
<sequence length="179" mass="20334">MQTHIALLRGINVGGHKKLKMADLKLLFEDLGFQDVVTYIQSGNVVFDAEEGEDLSGKISKEIENRFGWELPVLVKTVNEIAIILTDCPFKEEKKVEAYFMLLASPPKEEFMKAVSEISYPNEEFVLSPECVYIYFGNGYGNAKLNNNFFEKKLKVAATTRNYRTLAKLVELAEKNILK</sequence>
<proteinExistence type="predicted"/>
<dbReference type="Gene3D" id="3.30.70.1280">
    <property type="entry name" value="SP0830-like domains"/>
    <property type="match status" value="1"/>
</dbReference>
<dbReference type="InterPro" id="IPR012545">
    <property type="entry name" value="DUF1697"/>
</dbReference>